<dbReference type="GO" id="GO:0016787">
    <property type="term" value="F:hydrolase activity"/>
    <property type="evidence" value="ECO:0007669"/>
    <property type="project" value="UniProtKB-KW"/>
</dbReference>
<dbReference type="Pfam" id="PF13359">
    <property type="entry name" value="DDE_Tnp_4"/>
    <property type="match status" value="1"/>
</dbReference>
<dbReference type="AlphaFoldDB" id="A0A2R6RFK1"/>
<organism evidence="12 13">
    <name type="scientific">Actinidia chinensis var. chinensis</name>
    <name type="common">Chinese soft-hair kiwi</name>
    <dbReference type="NCBI Taxonomy" id="1590841"/>
    <lineage>
        <taxon>Eukaryota</taxon>
        <taxon>Viridiplantae</taxon>
        <taxon>Streptophyta</taxon>
        <taxon>Embryophyta</taxon>
        <taxon>Tracheophyta</taxon>
        <taxon>Spermatophyta</taxon>
        <taxon>Magnoliopsida</taxon>
        <taxon>eudicotyledons</taxon>
        <taxon>Gunneridae</taxon>
        <taxon>Pentapetalae</taxon>
        <taxon>asterids</taxon>
        <taxon>Ericales</taxon>
        <taxon>Actinidiaceae</taxon>
        <taxon>Actinidia</taxon>
    </lineage>
</organism>
<dbReference type="Pfam" id="PF12776">
    <property type="entry name" value="Myb_DNA-bind_3"/>
    <property type="match status" value="1"/>
</dbReference>
<reference evidence="12 13" key="1">
    <citation type="submission" date="2017-07" db="EMBL/GenBank/DDBJ databases">
        <title>An improved, manually edited Actinidia chinensis var. chinensis (kiwifruit) genome highlights the challenges associated with draft genomes and gene prediction in plants.</title>
        <authorList>
            <person name="Pilkington S."/>
            <person name="Crowhurst R."/>
            <person name="Hilario E."/>
            <person name="Nardozza S."/>
            <person name="Fraser L."/>
            <person name="Peng Y."/>
            <person name="Gunaseelan K."/>
            <person name="Simpson R."/>
            <person name="Tahir J."/>
            <person name="Deroles S."/>
            <person name="Templeton K."/>
            <person name="Luo Z."/>
            <person name="Davy M."/>
            <person name="Cheng C."/>
            <person name="Mcneilage M."/>
            <person name="Scaglione D."/>
            <person name="Liu Y."/>
            <person name="Zhang Q."/>
            <person name="Datson P."/>
            <person name="De Silva N."/>
            <person name="Gardiner S."/>
            <person name="Bassett H."/>
            <person name="Chagne D."/>
            <person name="Mccallum J."/>
            <person name="Dzierzon H."/>
            <person name="Deng C."/>
            <person name="Wang Y.-Y."/>
            <person name="Barron N."/>
            <person name="Manako K."/>
            <person name="Bowen J."/>
            <person name="Foster T."/>
            <person name="Erridge Z."/>
            <person name="Tiffin H."/>
            <person name="Waite C."/>
            <person name="Davies K."/>
            <person name="Grierson E."/>
            <person name="Laing W."/>
            <person name="Kirk R."/>
            <person name="Chen X."/>
            <person name="Wood M."/>
            <person name="Montefiori M."/>
            <person name="Brummell D."/>
            <person name="Schwinn K."/>
            <person name="Catanach A."/>
            <person name="Fullerton C."/>
            <person name="Li D."/>
            <person name="Meiyalaghan S."/>
            <person name="Nieuwenhuizen N."/>
            <person name="Read N."/>
            <person name="Prakash R."/>
            <person name="Hunter D."/>
            <person name="Zhang H."/>
            <person name="Mckenzie M."/>
            <person name="Knabel M."/>
            <person name="Harris A."/>
            <person name="Allan A."/>
            <person name="Chen A."/>
            <person name="Janssen B."/>
            <person name="Plunkett B."/>
            <person name="Dwamena C."/>
            <person name="Voogd C."/>
            <person name="Leif D."/>
            <person name="Lafferty D."/>
            <person name="Souleyre E."/>
            <person name="Varkonyi-Gasic E."/>
            <person name="Gambi F."/>
            <person name="Hanley J."/>
            <person name="Yao J.-L."/>
            <person name="Cheung J."/>
            <person name="David K."/>
            <person name="Warren B."/>
            <person name="Marsh K."/>
            <person name="Snowden K."/>
            <person name="Lin-Wang K."/>
            <person name="Brian L."/>
            <person name="Martinez-Sanchez M."/>
            <person name="Wang M."/>
            <person name="Ileperuma N."/>
            <person name="Macnee N."/>
            <person name="Campin R."/>
            <person name="Mcatee P."/>
            <person name="Drummond R."/>
            <person name="Espley R."/>
            <person name="Ireland H."/>
            <person name="Wu R."/>
            <person name="Atkinson R."/>
            <person name="Karunairetnam S."/>
            <person name="Bulley S."/>
            <person name="Chunkath S."/>
            <person name="Hanley Z."/>
            <person name="Storey R."/>
            <person name="Thrimawithana A."/>
            <person name="Thomson S."/>
            <person name="David C."/>
            <person name="Testolin R."/>
        </authorList>
    </citation>
    <scope>NUCLEOTIDE SEQUENCE [LARGE SCALE GENOMIC DNA]</scope>
    <source>
        <strain evidence="13">cv. Red5</strain>
        <tissue evidence="12">Young leaf</tissue>
    </source>
</reference>
<evidence type="ECO:0000259" key="9">
    <source>
        <dbReference type="Pfam" id="PF12776"/>
    </source>
</evidence>
<protein>
    <submittedName>
        <fullName evidence="12">L10-interacting MYB domain-containing protein</fullName>
    </submittedName>
</protein>
<sequence length="704" mass="79555">MDLPGSQQPPYSGQSKGVGKGKGRVSDSTQPQQRNSQGKSKYWQPHGVPPMKAHWDSESTKVFLDCVARQIGRGNKPFQYLNTKGYNEVMQDFYNMTNRFHDWKQMKNKYEALKKDWGSWMRLKDPRNGCTGLGYDQLQGIFTAPDHWWEKMVTLDKNCGKFRGKTLEHSDLMEQVFGGMTATGRSQWTPGEDLPSTTLIDESTGSSDEAPDDEFGVGSGWKGRTPTARLSQTMDKMLEVVQSQGSEVTVKPHADSNNATIGNCLHLLANLPGIDPLSPLYLLGTQLITIPANREVFMGLPNDDVVRILRQMDPYDDDDDSVQQAAAAHYATRRRNTNTLMLAAIANVEEYNMRYVDKIPCRTSALTGWAWLMELLSNKTRCHENLRMSRELFLALCGELVNKYGLLVTDKGVRVEESVAIFLQAIGMAKSNRQLCEDFQHSGETISRKFGEVLEAVKLMAADYCRPTRDQNDVHPYIANNRRYRPFKDCIGAIDGTHVEARLPPEKAVPYFGRKGCHTQNIMAACDFDMCFTFVSAGWEDKYYLVDAGYPNRKGFLAPYKGERYHQAEFQWGEPPSNANEQFNKVHSSLRSVIERSFGVWKNRWAILRSMPQFSMSTQTAIVGGSMAIHNFIRRNSDRDPYFDRIEDMEEFYLSETINDSSGSSSSGSSSCASSMPDDDGSMSDQRDYIRQKVVRQAARQSGR</sequence>
<feature type="compositionally biased region" description="Polar residues" evidence="8">
    <location>
        <begin position="1"/>
        <end position="11"/>
    </location>
</feature>
<evidence type="ECO:0000259" key="10">
    <source>
        <dbReference type="Pfam" id="PF13359"/>
    </source>
</evidence>
<dbReference type="EMBL" id="NKQK01000006">
    <property type="protein sequence ID" value="PSS28795.1"/>
    <property type="molecule type" value="Genomic_DNA"/>
</dbReference>
<dbReference type="InterPro" id="IPR024752">
    <property type="entry name" value="Myb/SANT-like_dom"/>
</dbReference>
<dbReference type="InterPro" id="IPR058353">
    <property type="entry name" value="DUF8040"/>
</dbReference>
<evidence type="ECO:0000256" key="5">
    <source>
        <dbReference type="ARBA" id="ARBA00022723"/>
    </source>
</evidence>
<evidence type="ECO:0000256" key="6">
    <source>
        <dbReference type="ARBA" id="ARBA00022801"/>
    </source>
</evidence>
<feature type="compositionally biased region" description="Polar residues" evidence="8">
    <location>
        <begin position="183"/>
        <end position="207"/>
    </location>
</feature>
<dbReference type="GO" id="GO:0046872">
    <property type="term" value="F:metal ion binding"/>
    <property type="evidence" value="ECO:0007669"/>
    <property type="project" value="UniProtKB-KW"/>
</dbReference>
<evidence type="ECO:0000259" key="11">
    <source>
        <dbReference type="Pfam" id="PF26138"/>
    </source>
</evidence>
<dbReference type="PANTHER" id="PTHR22930">
    <property type="match status" value="1"/>
</dbReference>
<dbReference type="OMA" id="NICVEEM"/>
<dbReference type="PANTHER" id="PTHR22930:SF221">
    <property type="entry name" value="NUCLEASE HARBI1"/>
    <property type="match status" value="1"/>
</dbReference>
<comment type="caution">
    <text evidence="12">The sequence shown here is derived from an EMBL/GenBank/DDBJ whole genome shotgun (WGS) entry which is preliminary data.</text>
</comment>
<evidence type="ECO:0000256" key="1">
    <source>
        <dbReference type="ARBA" id="ARBA00001968"/>
    </source>
</evidence>
<comment type="subcellular location">
    <subcellularLocation>
        <location evidence="2">Nucleus</location>
    </subcellularLocation>
</comment>
<feature type="domain" description="DUF8040" evidence="11">
    <location>
        <begin position="363"/>
        <end position="457"/>
    </location>
</feature>
<dbReference type="GO" id="GO:0005634">
    <property type="term" value="C:nucleus"/>
    <property type="evidence" value="ECO:0007669"/>
    <property type="project" value="UniProtKB-SubCell"/>
</dbReference>
<dbReference type="InParanoid" id="A0A2R6RFK1"/>
<evidence type="ECO:0000313" key="12">
    <source>
        <dbReference type="EMBL" id="PSS28795.1"/>
    </source>
</evidence>
<name>A0A2R6RFK1_ACTCC</name>
<feature type="compositionally biased region" description="Low complexity" evidence="8">
    <location>
        <begin position="661"/>
        <end position="676"/>
    </location>
</feature>
<feature type="region of interest" description="Disordered" evidence="8">
    <location>
        <begin position="182"/>
        <end position="225"/>
    </location>
</feature>
<dbReference type="Gramene" id="PSS28795">
    <property type="protein sequence ID" value="PSS28795"/>
    <property type="gene ID" value="CEY00_Acc03323"/>
</dbReference>
<keyword evidence="6" id="KW-0378">Hydrolase</keyword>
<reference evidence="13" key="2">
    <citation type="journal article" date="2018" name="BMC Genomics">
        <title>A manually annotated Actinidia chinensis var. chinensis (kiwifruit) genome highlights the challenges associated with draft genomes and gene prediction in plants.</title>
        <authorList>
            <person name="Pilkington S.M."/>
            <person name="Crowhurst R."/>
            <person name="Hilario E."/>
            <person name="Nardozza S."/>
            <person name="Fraser L."/>
            <person name="Peng Y."/>
            <person name="Gunaseelan K."/>
            <person name="Simpson R."/>
            <person name="Tahir J."/>
            <person name="Deroles S.C."/>
            <person name="Templeton K."/>
            <person name="Luo Z."/>
            <person name="Davy M."/>
            <person name="Cheng C."/>
            <person name="McNeilage M."/>
            <person name="Scaglione D."/>
            <person name="Liu Y."/>
            <person name="Zhang Q."/>
            <person name="Datson P."/>
            <person name="De Silva N."/>
            <person name="Gardiner S.E."/>
            <person name="Bassett H."/>
            <person name="Chagne D."/>
            <person name="McCallum J."/>
            <person name="Dzierzon H."/>
            <person name="Deng C."/>
            <person name="Wang Y.Y."/>
            <person name="Barron L."/>
            <person name="Manako K."/>
            <person name="Bowen J."/>
            <person name="Foster T.M."/>
            <person name="Erridge Z.A."/>
            <person name="Tiffin H."/>
            <person name="Waite C.N."/>
            <person name="Davies K.M."/>
            <person name="Grierson E.P."/>
            <person name="Laing W.A."/>
            <person name="Kirk R."/>
            <person name="Chen X."/>
            <person name="Wood M."/>
            <person name="Montefiori M."/>
            <person name="Brummell D.A."/>
            <person name="Schwinn K.E."/>
            <person name="Catanach A."/>
            <person name="Fullerton C."/>
            <person name="Li D."/>
            <person name="Meiyalaghan S."/>
            <person name="Nieuwenhuizen N."/>
            <person name="Read N."/>
            <person name="Prakash R."/>
            <person name="Hunter D."/>
            <person name="Zhang H."/>
            <person name="McKenzie M."/>
            <person name="Knabel M."/>
            <person name="Harris A."/>
            <person name="Allan A.C."/>
            <person name="Gleave A."/>
            <person name="Chen A."/>
            <person name="Janssen B.J."/>
            <person name="Plunkett B."/>
            <person name="Ampomah-Dwamena C."/>
            <person name="Voogd C."/>
            <person name="Leif D."/>
            <person name="Lafferty D."/>
            <person name="Souleyre E.J.F."/>
            <person name="Varkonyi-Gasic E."/>
            <person name="Gambi F."/>
            <person name="Hanley J."/>
            <person name="Yao J.L."/>
            <person name="Cheung J."/>
            <person name="David K.M."/>
            <person name="Warren B."/>
            <person name="Marsh K."/>
            <person name="Snowden K.C."/>
            <person name="Lin-Wang K."/>
            <person name="Brian L."/>
            <person name="Martinez-Sanchez M."/>
            <person name="Wang M."/>
            <person name="Ileperuma N."/>
            <person name="Macnee N."/>
            <person name="Campin R."/>
            <person name="McAtee P."/>
            <person name="Drummond R.S.M."/>
            <person name="Espley R.V."/>
            <person name="Ireland H.S."/>
            <person name="Wu R."/>
            <person name="Atkinson R.G."/>
            <person name="Karunairetnam S."/>
            <person name="Bulley S."/>
            <person name="Chunkath S."/>
            <person name="Hanley Z."/>
            <person name="Storey R."/>
            <person name="Thrimawithana A.H."/>
            <person name="Thomson S."/>
            <person name="David C."/>
            <person name="Testolin R."/>
            <person name="Huang H."/>
            <person name="Hellens R.P."/>
            <person name="Schaffer R.J."/>
        </authorList>
    </citation>
    <scope>NUCLEOTIDE SEQUENCE [LARGE SCALE GENOMIC DNA]</scope>
    <source>
        <strain evidence="13">cv. Red5</strain>
    </source>
</reference>
<accession>A0A2R6RFK1</accession>
<feature type="region of interest" description="Disordered" evidence="8">
    <location>
        <begin position="1"/>
        <end position="54"/>
    </location>
</feature>
<dbReference type="InterPro" id="IPR045249">
    <property type="entry name" value="HARBI1-like"/>
</dbReference>
<comment type="similarity">
    <text evidence="3">Belongs to the HARBI1 family.</text>
</comment>
<keyword evidence="4" id="KW-0540">Nuclease</keyword>
<dbReference type="Pfam" id="PF26138">
    <property type="entry name" value="DUF8040"/>
    <property type="match status" value="1"/>
</dbReference>
<keyword evidence="13" id="KW-1185">Reference proteome</keyword>
<feature type="domain" description="DDE Tnp4" evidence="10">
    <location>
        <begin position="541"/>
        <end position="631"/>
    </location>
</feature>
<keyword evidence="5" id="KW-0479">Metal-binding</keyword>
<dbReference type="Proteomes" id="UP000241394">
    <property type="component" value="Chromosome LG6"/>
</dbReference>
<evidence type="ECO:0000256" key="8">
    <source>
        <dbReference type="SAM" id="MobiDB-lite"/>
    </source>
</evidence>
<feature type="compositionally biased region" description="Polar residues" evidence="8">
    <location>
        <begin position="27"/>
        <end position="39"/>
    </location>
</feature>
<keyword evidence="7" id="KW-0539">Nucleus</keyword>
<comment type="cofactor">
    <cofactor evidence="1">
        <name>a divalent metal cation</name>
        <dbReference type="ChEBI" id="CHEBI:60240"/>
    </cofactor>
</comment>
<proteinExistence type="inferred from homology"/>
<feature type="region of interest" description="Disordered" evidence="8">
    <location>
        <begin position="658"/>
        <end position="704"/>
    </location>
</feature>
<evidence type="ECO:0000256" key="3">
    <source>
        <dbReference type="ARBA" id="ARBA00006958"/>
    </source>
</evidence>
<evidence type="ECO:0000256" key="7">
    <source>
        <dbReference type="ARBA" id="ARBA00023242"/>
    </source>
</evidence>
<gene>
    <name evidence="12" type="ORF">CEY00_Acc03323</name>
</gene>
<dbReference type="InterPro" id="IPR027806">
    <property type="entry name" value="HARBI1_dom"/>
</dbReference>
<dbReference type="GO" id="GO:0004518">
    <property type="term" value="F:nuclease activity"/>
    <property type="evidence" value="ECO:0007669"/>
    <property type="project" value="UniProtKB-KW"/>
</dbReference>
<dbReference type="STRING" id="1590841.A0A2R6RFK1"/>
<dbReference type="OrthoDB" id="1635626at2759"/>
<evidence type="ECO:0000256" key="4">
    <source>
        <dbReference type="ARBA" id="ARBA00022722"/>
    </source>
</evidence>
<evidence type="ECO:0000256" key="2">
    <source>
        <dbReference type="ARBA" id="ARBA00004123"/>
    </source>
</evidence>
<evidence type="ECO:0000313" key="13">
    <source>
        <dbReference type="Proteomes" id="UP000241394"/>
    </source>
</evidence>
<feature type="domain" description="Myb/SANT-like" evidence="9">
    <location>
        <begin position="54"/>
        <end position="151"/>
    </location>
</feature>